<sequence length="625" mass="65489">MFSMLLLADRLRCALSTAAVVTLDSLRIAAAVGSGSLAFFEDVGDGFEDVADSVGDSVADDGSGADDVVGAEVGAVVDSTVGVTADDETDGAVGVVDEQPATRAAAALATVSTAGSLRMPAMLGALEPADPAGGPARRRNRWYTLLAVDTKGQSGSGAHTGRSTWARDEIRVSDPKAMQRSIAGTAVGNFMEWYDFGIYGFLATTLAQVFYPGDSSSAVGLIATFGTLAAAFAVRPFGGIFFGALGDRIGRKKVLIMTVSLMAIGTTITGLLPSYEAIGIWAPILLIVTKLMQGFSTGGEYVGAMTYVSEHAPDRSRGALTGYLPLGTLGGYITGAGVVTLIQSQLPVSDMLHWGWRVPFLLGVPLAIVTLYMRLRIDESPAFEELGQAGEDNSVARETGWEQFRHTVVGQRRGLLICMGLVLAENVTNYMLTGYLPTYFKQVGGISGSRGLTMIVVALVMMLVVVMPMARLSDRIGRKPLLWTGSSLLIFGSVPAFLLIRHGGNYPIRLLGVLLIGLMLVCFNSTTPSTLPALFPTQVRFFAVAIGFNISVSLFGGTTPLVAETLVSGTGNVMLPAFILMAAGVVGAITLWFTPETAGKVLPGSGPSVATEQEADAIAETGLRE</sequence>
<evidence type="ECO:0000256" key="10">
    <source>
        <dbReference type="ARBA" id="ARBA00039918"/>
    </source>
</evidence>
<feature type="transmembrane region" description="Helical" evidence="12">
    <location>
        <begin position="218"/>
        <end position="242"/>
    </location>
</feature>
<feature type="transmembrane region" description="Helical" evidence="12">
    <location>
        <begin position="481"/>
        <end position="500"/>
    </location>
</feature>
<dbReference type="GO" id="GO:0015293">
    <property type="term" value="F:symporter activity"/>
    <property type="evidence" value="ECO:0007669"/>
    <property type="project" value="UniProtKB-KW"/>
</dbReference>
<keyword evidence="8 12" id="KW-0472">Membrane</keyword>
<evidence type="ECO:0000256" key="11">
    <source>
        <dbReference type="SAM" id="MobiDB-lite"/>
    </source>
</evidence>
<dbReference type="PROSITE" id="PS00217">
    <property type="entry name" value="SUGAR_TRANSPORT_2"/>
    <property type="match status" value="1"/>
</dbReference>
<gene>
    <name evidence="14" type="primary">proP_2</name>
    <name evidence="14" type="ORF">MSEN_18850</name>
</gene>
<comment type="function">
    <text evidence="9">May be a proton symporter involved in the uptake of osmolytes such as proline and glycine betaine.</text>
</comment>
<dbReference type="FunFam" id="1.20.1250.20:FF:000001">
    <property type="entry name" value="Dicarboxylate MFS transporter"/>
    <property type="match status" value="1"/>
</dbReference>
<name>A0A7I9XJN6_9MYCO</name>
<proteinExistence type="inferred from homology"/>
<dbReference type="PANTHER" id="PTHR43528:SF1">
    <property type="entry name" value="ALPHA-KETOGLUTARATE PERMEASE"/>
    <property type="match status" value="1"/>
</dbReference>
<dbReference type="EMBL" id="BLKV01000001">
    <property type="protein sequence ID" value="GFG70165.1"/>
    <property type="molecule type" value="Genomic_DNA"/>
</dbReference>
<keyword evidence="7 12" id="KW-1133">Transmembrane helix</keyword>
<feature type="transmembrane region" description="Helical" evidence="12">
    <location>
        <begin position="506"/>
        <end position="527"/>
    </location>
</feature>
<feature type="transmembrane region" description="Helical" evidence="12">
    <location>
        <begin position="354"/>
        <end position="373"/>
    </location>
</feature>
<feature type="transmembrane region" description="Helical" evidence="12">
    <location>
        <begin position="452"/>
        <end position="469"/>
    </location>
</feature>
<evidence type="ECO:0000256" key="8">
    <source>
        <dbReference type="ARBA" id="ARBA00023136"/>
    </source>
</evidence>
<dbReference type="PROSITE" id="PS50850">
    <property type="entry name" value="MFS"/>
    <property type="match status" value="1"/>
</dbReference>
<evidence type="ECO:0000256" key="5">
    <source>
        <dbReference type="ARBA" id="ARBA00022692"/>
    </source>
</evidence>
<dbReference type="SUPFAM" id="SSF103473">
    <property type="entry name" value="MFS general substrate transporter"/>
    <property type="match status" value="1"/>
</dbReference>
<evidence type="ECO:0000256" key="12">
    <source>
        <dbReference type="SAM" id="Phobius"/>
    </source>
</evidence>
<evidence type="ECO:0000256" key="4">
    <source>
        <dbReference type="ARBA" id="ARBA00022475"/>
    </source>
</evidence>
<keyword evidence="5 12" id="KW-0812">Transmembrane</keyword>
<dbReference type="PROSITE" id="PS00216">
    <property type="entry name" value="SUGAR_TRANSPORT_1"/>
    <property type="match status" value="1"/>
</dbReference>
<dbReference type="InterPro" id="IPR005829">
    <property type="entry name" value="Sugar_transporter_CS"/>
</dbReference>
<dbReference type="InterPro" id="IPR036259">
    <property type="entry name" value="MFS_trans_sf"/>
</dbReference>
<dbReference type="PANTHER" id="PTHR43528">
    <property type="entry name" value="ALPHA-KETOGLUTARATE PERMEASE"/>
    <property type="match status" value="1"/>
</dbReference>
<evidence type="ECO:0000256" key="6">
    <source>
        <dbReference type="ARBA" id="ARBA00022847"/>
    </source>
</evidence>
<keyword evidence="6" id="KW-0769">Symport</keyword>
<reference evidence="14 15" key="1">
    <citation type="journal article" date="2019" name="Emerg. Microbes Infect.">
        <title>Comprehensive subspecies identification of 175 nontuberculous mycobacteria species based on 7547 genomic profiles.</title>
        <authorList>
            <person name="Matsumoto Y."/>
            <person name="Kinjo T."/>
            <person name="Motooka D."/>
            <person name="Nabeya D."/>
            <person name="Jung N."/>
            <person name="Uechi K."/>
            <person name="Horii T."/>
            <person name="Iida T."/>
            <person name="Fujita J."/>
            <person name="Nakamura S."/>
        </authorList>
    </citation>
    <scope>NUCLEOTIDE SEQUENCE [LARGE SCALE GENOMIC DNA]</scope>
    <source>
        <strain evidence="14 15">JCM 16017</strain>
    </source>
</reference>
<dbReference type="InterPro" id="IPR020846">
    <property type="entry name" value="MFS_dom"/>
</dbReference>
<feature type="region of interest" description="Disordered" evidence="11">
    <location>
        <begin position="603"/>
        <end position="625"/>
    </location>
</feature>
<feature type="transmembrane region" description="Helical" evidence="12">
    <location>
        <begin position="323"/>
        <end position="342"/>
    </location>
</feature>
<dbReference type="AlphaFoldDB" id="A0A7I9XJN6"/>
<accession>A0A7I9XJN6</accession>
<comment type="subcellular location">
    <subcellularLocation>
        <location evidence="1">Cell membrane</location>
        <topology evidence="1">Multi-pass membrane protein</topology>
    </subcellularLocation>
</comment>
<dbReference type="Pfam" id="PF00083">
    <property type="entry name" value="Sugar_tr"/>
    <property type="match status" value="2"/>
</dbReference>
<dbReference type="Proteomes" id="UP000465263">
    <property type="component" value="Unassembled WGS sequence"/>
</dbReference>
<dbReference type="InterPro" id="IPR051084">
    <property type="entry name" value="H+-coupled_symporters"/>
</dbReference>
<evidence type="ECO:0000313" key="15">
    <source>
        <dbReference type="Proteomes" id="UP000465263"/>
    </source>
</evidence>
<evidence type="ECO:0000256" key="3">
    <source>
        <dbReference type="ARBA" id="ARBA00022448"/>
    </source>
</evidence>
<keyword evidence="4" id="KW-1003">Cell membrane</keyword>
<comment type="caution">
    <text evidence="14">The sequence shown here is derived from an EMBL/GenBank/DDBJ whole genome shotgun (WGS) entry which is preliminary data.</text>
</comment>
<dbReference type="InterPro" id="IPR005828">
    <property type="entry name" value="MFS_sugar_transport-like"/>
</dbReference>
<dbReference type="Gene3D" id="1.20.1250.20">
    <property type="entry name" value="MFS general substrate transporter like domains"/>
    <property type="match status" value="2"/>
</dbReference>
<evidence type="ECO:0000256" key="9">
    <source>
        <dbReference type="ARBA" id="ARBA00037295"/>
    </source>
</evidence>
<evidence type="ECO:0000259" key="13">
    <source>
        <dbReference type="PROSITE" id="PS50850"/>
    </source>
</evidence>
<feature type="transmembrane region" description="Helical" evidence="12">
    <location>
        <begin position="573"/>
        <end position="593"/>
    </location>
</feature>
<organism evidence="14 15">
    <name type="scientific">Mycolicibacter senuensis</name>
    <dbReference type="NCBI Taxonomy" id="386913"/>
    <lineage>
        <taxon>Bacteria</taxon>
        <taxon>Bacillati</taxon>
        <taxon>Actinomycetota</taxon>
        <taxon>Actinomycetes</taxon>
        <taxon>Mycobacteriales</taxon>
        <taxon>Mycobacteriaceae</taxon>
        <taxon>Mycolicibacter</taxon>
    </lineage>
</organism>
<feature type="domain" description="Major facilitator superfamily (MFS) profile" evidence="13">
    <location>
        <begin position="181"/>
        <end position="599"/>
    </location>
</feature>
<evidence type="ECO:0000313" key="14">
    <source>
        <dbReference type="EMBL" id="GFG70165.1"/>
    </source>
</evidence>
<feature type="transmembrane region" description="Helical" evidence="12">
    <location>
        <begin position="278"/>
        <end position="302"/>
    </location>
</feature>
<feature type="transmembrane region" description="Helical" evidence="12">
    <location>
        <begin position="539"/>
        <end position="561"/>
    </location>
</feature>
<keyword evidence="3" id="KW-0813">Transport</keyword>
<evidence type="ECO:0000256" key="1">
    <source>
        <dbReference type="ARBA" id="ARBA00004651"/>
    </source>
</evidence>
<feature type="transmembrane region" description="Helical" evidence="12">
    <location>
        <begin position="414"/>
        <end position="432"/>
    </location>
</feature>
<keyword evidence="15" id="KW-1185">Reference proteome</keyword>
<evidence type="ECO:0000256" key="7">
    <source>
        <dbReference type="ARBA" id="ARBA00022989"/>
    </source>
</evidence>
<evidence type="ECO:0000256" key="2">
    <source>
        <dbReference type="ARBA" id="ARBA00008240"/>
    </source>
</evidence>
<comment type="similarity">
    <text evidence="2">Belongs to the major facilitator superfamily. Metabolite:H+ Symporter (MHS) family (TC 2.A.1.6) family.</text>
</comment>
<dbReference type="GO" id="GO:0005886">
    <property type="term" value="C:plasma membrane"/>
    <property type="evidence" value="ECO:0007669"/>
    <property type="project" value="UniProtKB-SubCell"/>
</dbReference>
<feature type="transmembrane region" description="Helical" evidence="12">
    <location>
        <begin position="254"/>
        <end position="272"/>
    </location>
</feature>
<protein>
    <recommendedName>
        <fullName evidence="10">Putative proline/betaine transporter</fullName>
    </recommendedName>
</protein>